<gene>
    <name evidence="3" type="ORF">DW888_05320</name>
</gene>
<feature type="transmembrane region" description="Helical" evidence="1">
    <location>
        <begin position="227"/>
        <end position="245"/>
    </location>
</feature>
<accession>A0A413VTL4</accession>
<dbReference type="PANTHER" id="PTHR37312">
    <property type="entry name" value="MEMBRANE-BOUND ACYLTRANSFERASE YKRP-RELATED"/>
    <property type="match status" value="1"/>
</dbReference>
<dbReference type="InterPro" id="IPR052734">
    <property type="entry name" value="Nod_factor_acetyltransferase"/>
</dbReference>
<sequence>MQRQTTKWQCYTKGERSSRRQIRINQLDYLKCIFILLMIIFHLVYIGDKYPYLKQVVYTFHMPAFFIISGYLLNVDKGVRSFCNTMLWMFIPYAVMETGYVCMSSVLPVREKVEEVSLNIILYKIFVAPIGPYWYLHTLLICSLVYYTLNRLCEQLNRTSFLLILGVCFWGIACWTKILSLANAVYFIAGVAICQSRQNFLSVFQPSAIAIIPFILLSCFPENLDRSTLAGVVITYVTISFLLFLHKYIPAGLRKISYFVGRNTFPILLFSPLFTILSRLFIPLFLFDTSGICFMCVAVCFVVLGCLSLARLADKTGLSRFLVGKEFL</sequence>
<feature type="transmembrane region" description="Helical" evidence="1">
    <location>
        <begin position="265"/>
        <end position="285"/>
    </location>
</feature>
<protein>
    <submittedName>
        <fullName evidence="3">Acyltransferase</fullName>
    </submittedName>
</protein>
<feature type="transmembrane region" description="Helical" evidence="1">
    <location>
        <begin position="58"/>
        <end position="75"/>
    </location>
</feature>
<comment type="caution">
    <text evidence="3">The sequence shown here is derived from an EMBL/GenBank/DDBJ whole genome shotgun (WGS) entry which is preliminary data.</text>
</comment>
<feature type="transmembrane region" description="Helical" evidence="1">
    <location>
        <begin position="200"/>
        <end position="220"/>
    </location>
</feature>
<dbReference type="GO" id="GO:0016747">
    <property type="term" value="F:acyltransferase activity, transferring groups other than amino-acyl groups"/>
    <property type="evidence" value="ECO:0007669"/>
    <property type="project" value="InterPro"/>
</dbReference>
<feature type="transmembrane region" description="Helical" evidence="1">
    <location>
        <begin position="29"/>
        <end position="46"/>
    </location>
</feature>
<keyword evidence="1" id="KW-0812">Transmembrane</keyword>
<name>A0A413VTL4_9BACE</name>
<keyword evidence="3" id="KW-0808">Transferase</keyword>
<evidence type="ECO:0000259" key="2">
    <source>
        <dbReference type="Pfam" id="PF01757"/>
    </source>
</evidence>
<dbReference type="Proteomes" id="UP000284379">
    <property type="component" value="Unassembled WGS sequence"/>
</dbReference>
<dbReference type="InterPro" id="IPR002656">
    <property type="entry name" value="Acyl_transf_3_dom"/>
</dbReference>
<feature type="transmembrane region" description="Helical" evidence="1">
    <location>
        <begin position="121"/>
        <end position="149"/>
    </location>
</feature>
<keyword evidence="1" id="KW-1133">Transmembrane helix</keyword>
<keyword evidence="3" id="KW-0012">Acyltransferase</keyword>
<dbReference type="AlphaFoldDB" id="A0A413VTL4"/>
<organism evidence="3 4">
    <name type="scientific">Bacteroides nordii</name>
    <dbReference type="NCBI Taxonomy" id="291645"/>
    <lineage>
        <taxon>Bacteria</taxon>
        <taxon>Pseudomonadati</taxon>
        <taxon>Bacteroidota</taxon>
        <taxon>Bacteroidia</taxon>
        <taxon>Bacteroidales</taxon>
        <taxon>Bacteroidaceae</taxon>
        <taxon>Bacteroides</taxon>
    </lineage>
</organism>
<dbReference type="Pfam" id="PF01757">
    <property type="entry name" value="Acyl_transf_3"/>
    <property type="match status" value="1"/>
</dbReference>
<evidence type="ECO:0000256" key="1">
    <source>
        <dbReference type="SAM" id="Phobius"/>
    </source>
</evidence>
<dbReference type="RefSeq" id="WP_122201022.1">
    <property type="nucleotide sequence ID" value="NZ_CABJFV010000003.1"/>
</dbReference>
<feature type="transmembrane region" description="Helical" evidence="1">
    <location>
        <begin position="87"/>
        <end position="109"/>
    </location>
</feature>
<evidence type="ECO:0000313" key="4">
    <source>
        <dbReference type="Proteomes" id="UP000284379"/>
    </source>
</evidence>
<dbReference type="EMBL" id="QSGO01000003">
    <property type="protein sequence ID" value="RHB36977.1"/>
    <property type="molecule type" value="Genomic_DNA"/>
</dbReference>
<reference evidence="3 4" key="1">
    <citation type="submission" date="2018-08" db="EMBL/GenBank/DDBJ databases">
        <title>A genome reference for cultivated species of the human gut microbiota.</title>
        <authorList>
            <person name="Zou Y."/>
            <person name="Xue W."/>
            <person name="Luo G."/>
        </authorList>
    </citation>
    <scope>NUCLEOTIDE SEQUENCE [LARGE SCALE GENOMIC DNA]</scope>
    <source>
        <strain evidence="3 4">AM40-30BH</strain>
    </source>
</reference>
<evidence type="ECO:0000313" key="3">
    <source>
        <dbReference type="EMBL" id="RHB36977.1"/>
    </source>
</evidence>
<feature type="domain" description="Acyltransferase 3" evidence="2">
    <location>
        <begin position="25"/>
        <end position="310"/>
    </location>
</feature>
<feature type="transmembrane region" description="Helical" evidence="1">
    <location>
        <begin position="292"/>
        <end position="313"/>
    </location>
</feature>
<proteinExistence type="predicted"/>
<dbReference type="PANTHER" id="PTHR37312:SF1">
    <property type="entry name" value="MEMBRANE-BOUND ACYLTRANSFERASE YKRP-RELATED"/>
    <property type="match status" value="1"/>
</dbReference>
<keyword evidence="1" id="KW-0472">Membrane</keyword>
<feature type="transmembrane region" description="Helical" evidence="1">
    <location>
        <begin position="161"/>
        <end position="188"/>
    </location>
</feature>